<evidence type="ECO:0000256" key="1">
    <source>
        <dbReference type="SAM" id="MobiDB-lite"/>
    </source>
</evidence>
<evidence type="ECO:0000313" key="3">
    <source>
        <dbReference type="Proteomes" id="UP000434172"/>
    </source>
</evidence>
<evidence type="ECO:0000313" key="2">
    <source>
        <dbReference type="EMBL" id="KAF0330755.1"/>
    </source>
</evidence>
<dbReference type="Proteomes" id="UP000434172">
    <property type="component" value="Unassembled WGS sequence"/>
</dbReference>
<proteinExistence type="predicted"/>
<reference evidence="2 3" key="1">
    <citation type="submission" date="2019-12" db="EMBL/GenBank/DDBJ databases">
        <title>A genome sequence resource for the geographically widespread anthracnose pathogen Colletotrichum asianum.</title>
        <authorList>
            <person name="Meng Y."/>
        </authorList>
    </citation>
    <scope>NUCLEOTIDE SEQUENCE [LARGE SCALE GENOMIC DNA]</scope>
    <source>
        <strain evidence="2 3">ICMP 18580</strain>
    </source>
</reference>
<protein>
    <submittedName>
        <fullName evidence="2">Uncharacterized protein</fullName>
    </submittedName>
</protein>
<sequence length="81" mass="9521">MWPPGRWENVCVFRNFHPSIRGFEHFPIQVDEAAVTRMRKDMDDKDNDDKDDDDKDDGDDDNRSDGQDKMKSHANRVRLGN</sequence>
<feature type="region of interest" description="Disordered" evidence="1">
    <location>
        <begin position="37"/>
        <end position="81"/>
    </location>
</feature>
<feature type="compositionally biased region" description="Basic and acidic residues" evidence="1">
    <location>
        <begin position="61"/>
        <end position="71"/>
    </location>
</feature>
<keyword evidence="3" id="KW-1185">Reference proteome</keyword>
<dbReference type="EMBL" id="WOWK01000006">
    <property type="protein sequence ID" value="KAF0330755.1"/>
    <property type="molecule type" value="Genomic_DNA"/>
</dbReference>
<organism evidence="2 3">
    <name type="scientific">Colletotrichum asianum</name>
    <dbReference type="NCBI Taxonomy" id="702518"/>
    <lineage>
        <taxon>Eukaryota</taxon>
        <taxon>Fungi</taxon>
        <taxon>Dikarya</taxon>
        <taxon>Ascomycota</taxon>
        <taxon>Pezizomycotina</taxon>
        <taxon>Sordariomycetes</taxon>
        <taxon>Hypocreomycetidae</taxon>
        <taxon>Glomerellales</taxon>
        <taxon>Glomerellaceae</taxon>
        <taxon>Colletotrichum</taxon>
        <taxon>Colletotrichum gloeosporioides species complex</taxon>
    </lineage>
</organism>
<dbReference type="AlphaFoldDB" id="A0A8H3WQ63"/>
<feature type="compositionally biased region" description="Basic residues" evidence="1">
    <location>
        <begin position="72"/>
        <end position="81"/>
    </location>
</feature>
<name>A0A8H3WQ63_9PEZI</name>
<gene>
    <name evidence="2" type="ORF">GQ607_002159</name>
</gene>
<accession>A0A8H3WQ63</accession>
<comment type="caution">
    <text evidence="2">The sequence shown here is derived from an EMBL/GenBank/DDBJ whole genome shotgun (WGS) entry which is preliminary data.</text>
</comment>
<feature type="compositionally biased region" description="Acidic residues" evidence="1">
    <location>
        <begin position="44"/>
        <end position="60"/>
    </location>
</feature>